<dbReference type="GO" id="GO:0031491">
    <property type="term" value="F:nucleosome binding"/>
    <property type="evidence" value="ECO:0007669"/>
    <property type="project" value="TreeGrafter"/>
</dbReference>
<dbReference type="AlphaFoldDB" id="A0AA38R1G8"/>
<feature type="domain" description="Histone chaperone RTT106/FACT complex subunit SPT16-like middle" evidence="5">
    <location>
        <begin position="256"/>
        <end position="356"/>
    </location>
</feature>
<reference evidence="6" key="1">
    <citation type="submission" date="2022-07" db="EMBL/GenBank/DDBJ databases">
        <title>Fungi with potential for degradation of polypropylene.</title>
        <authorList>
            <person name="Gostincar C."/>
        </authorList>
    </citation>
    <scope>NUCLEOTIDE SEQUENCE</scope>
    <source>
        <strain evidence="6">EXF-13308</strain>
    </source>
</reference>
<dbReference type="PANTHER" id="PTHR45849">
    <property type="entry name" value="FACT COMPLEX SUBUNIT SSRP1"/>
    <property type="match status" value="1"/>
</dbReference>
<evidence type="ECO:0000256" key="1">
    <source>
        <dbReference type="ARBA" id="ARBA00006159"/>
    </source>
</evidence>
<dbReference type="SMART" id="SM01287">
    <property type="entry name" value="Rtt106"/>
    <property type="match status" value="1"/>
</dbReference>
<feature type="compositionally biased region" description="Basic and acidic residues" evidence="4">
    <location>
        <begin position="352"/>
        <end position="368"/>
    </location>
</feature>
<dbReference type="GO" id="GO:0042393">
    <property type="term" value="F:histone binding"/>
    <property type="evidence" value="ECO:0007669"/>
    <property type="project" value="TreeGrafter"/>
</dbReference>
<evidence type="ECO:0000256" key="3">
    <source>
        <dbReference type="ARBA" id="ARBA00038654"/>
    </source>
</evidence>
<comment type="similarity">
    <text evidence="1">Belongs to the RTT106 family.</text>
</comment>
<organism evidence="6 7">
    <name type="scientific">Pleurostoma richardsiae</name>
    <dbReference type="NCBI Taxonomy" id="41990"/>
    <lineage>
        <taxon>Eukaryota</taxon>
        <taxon>Fungi</taxon>
        <taxon>Dikarya</taxon>
        <taxon>Ascomycota</taxon>
        <taxon>Pezizomycotina</taxon>
        <taxon>Sordariomycetes</taxon>
        <taxon>Sordariomycetidae</taxon>
        <taxon>Calosphaeriales</taxon>
        <taxon>Pleurostomataceae</taxon>
        <taxon>Pleurostoma</taxon>
    </lineage>
</organism>
<dbReference type="Gene3D" id="2.30.29.30">
    <property type="entry name" value="Pleckstrin-homology domain (PH domain)/Phosphotyrosine-binding domain (PTB)"/>
    <property type="match status" value="1"/>
</dbReference>
<dbReference type="SUPFAM" id="SSF50729">
    <property type="entry name" value="PH domain-like"/>
    <property type="match status" value="1"/>
</dbReference>
<dbReference type="Pfam" id="PF08512">
    <property type="entry name" value="Rttp106-like_middle"/>
    <property type="match status" value="1"/>
</dbReference>
<dbReference type="Proteomes" id="UP001174694">
    <property type="component" value="Unassembled WGS sequence"/>
</dbReference>
<feature type="compositionally biased region" description="Acidic residues" evidence="4">
    <location>
        <begin position="411"/>
        <end position="461"/>
    </location>
</feature>
<dbReference type="Gene3D" id="2.30.29.120">
    <property type="match status" value="1"/>
</dbReference>
<feature type="region of interest" description="Disordered" evidence="4">
    <location>
        <begin position="54"/>
        <end position="78"/>
    </location>
</feature>
<dbReference type="EMBL" id="JANBVO010000059">
    <property type="protein sequence ID" value="KAJ9132275.1"/>
    <property type="molecule type" value="Genomic_DNA"/>
</dbReference>
<gene>
    <name evidence="6" type="ORF">NKR23_g11337</name>
</gene>
<dbReference type="InterPro" id="IPR013719">
    <property type="entry name" value="RTT106/SPT16-like_middle_dom"/>
</dbReference>
<comment type="subunit">
    <text evidence="3">Interacts with histones H3 and H4.</text>
</comment>
<comment type="caution">
    <text evidence="6">The sequence shown here is derived from an EMBL/GenBank/DDBJ whole genome shotgun (WGS) entry which is preliminary data.</text>
</comment>
<dbReference type="PANTHER" id="PTHR45849:SF3">
    <property type="entry name" value="HISTONE CHAPERONE RTT106"/>
    <property type="match status" value="1"/>
</dbReference>
<evidence type="ECO:0000256" key="2">
    <source>
        <dbReference type="ARBA" id="ARBA00037550"/>
    </source>
</evidence>
<evidence type="ECO:0000259" key="5">
    <source>
        <dbReference type="SMART" id="SM01287"/>
    </source>
</evidence>
<dbReference type="InterPro" id="IPR011993">
    <property type="entry name" value="PH-like_dom_sf"/>
</dbReference>
<evidence type="ECO:0000256" key="4">
    <source>
        <dbReference type="SAM" id="MobiDB-lite"/>
    </source>
</evidence>
<sequence length="461" mass="50200">MAAGLDTQRLGAVFQSRPDILARIKKAADSPARVSLFNEIATFVLDQLSATDEPASKRRRIDSGHANGGAPSSTVDAAASSASNGAEAAASESVLLEVKDISVSIPQRKKYDLVFTKNYLYARASGSTTPVKGIVYAWKEIEYVFYLPVPEKTQLQHNYVLFPRNTCLSALRSSATSGDIEPLVFTVPSTAPKPGSISGSAASNAAAISDTYQSLFDWAITAQLRSTGNAETSIVAPDPKVFHSVIRQAHRPAERAVHVKGFRGSKDGYLFFLPSGILWGFKKPLLFMPLERIVAVSYTNVLQRTFNIVVEVDVSEGAGGGDEELVEVEFGMLDQEDYAGIDETYVKRHGLQDRSMAERRKAKRELAENARGAGKKGGADGEDQVNGHAGEDDDMTELERARLEAEQQLQYDEDEEEEDYDPGSEGESEGEGESSDDEDEEEGEGYDEEEEPEGYAEDAEE</sequence>
<evidence type="ECO:0000313" key="6">
    <source>
        <dbReference type="EMBL" id="KAJ9132275.1"/>
    </source>
</evidence>
<dbReference type="InterPro" id="IPR050454">
    <property type="entry name" value="RTT106/SSRP1_HistChap/FACT"/>
</dbReference>
<comment type="function">
    <text evidence="2">Histones H3 and H4 chaperone involved in the nucleosome formation and heterochromatin silencing. Required for the deposition of H3K56ac-carrying H3-H4 complex onto newly-replicated DNA. Plays a role in the transcriptional regulation of the cell-cycle dependent histone genes by creating a repressive structure at the core histone gene promoter.</text>
</comment>
<name>A0AA38R1G8_9PEZI</name>
<keyword evidence="7" id="KW-1185">Reference proteome</keyword>
<evidence type="ECO:0000313" key="7">
    <source>
        <dbReference type="Proteomes" id="UP001174694"/>
    </source>
</evidence>
<feature type="region of interest" description="Disordered" evidence="4">
    <location>
        <begin position="352"/>
        <end position="461"/>
    </location>
</feature>
<proteinExistence type="inferred from homology"/>
<accession>A0AA38R1G8</accession>
<protein>
    <submittedName>
        <fullName evidence="6">Histone chaperone</fullName>
    </submittedName>
</protein>